<proteinExistence type="predicted"/>
<comment type="caution">
    <text evidence="5">The sequence shown here is derived from an EMBL/GenBank/DDBJ whole genome shotgun (WGS) entry which is preliminary data.</text>
</comment>
<protein>
    <recommendedName>
        <fullName evidence="7">RING-type domain-containing protein</fullName>
    </recommendedName>
</protein>
<dbReference type="GO" id="GO:0061630">
    <property type="term" value="F:ubiquitin protein ligase activity"/>
    <property type="evidence" value="ECO:0007669"/>
    <property type="project" value="TreeGrafter"/>
</dbReference>
<dbReference type="GO" id="GO:0008270">
    <property type="term" value="F:zinc ion binding"/>
    <property type="evidence" value="ECO:0007669"/>
    <property type="project" value="UniProtKB-KW"/>
</dbReference>
<keyword evidence="3" id="KW-0862">Zinc</keyword>
<evidence type="ECO:0000313" key="5">
    <source>
        <dbReference type="EMBL" id="CAI6354242.1"/>
    </source>
</evidence>
<reference evidence="5 6" key="1">
    <citation type="submission" date="2023-01" db="EMBL/GenBank/DDBJ databases">
        <authorList>
            <person name="Whitehead M."/>
        </authorList>
    </citation>
    <scope>NUCLEOTIDE SEQUENCE [LARGE SCALE GENOMIC DNA]</scope>
</reference>
<evidence type="ECO:0008006" key="7">
    <source>
        <dbReference type="Google" id="ProtNLM"/>
    </source>
</evidence>
<dbReference type="GO" id="GO:0016567">
    <property type="term" value="P:protein ubiquitination"/>
    <property type="evidence" value="ECO:0007669"/>
    <property type="project" value="TreeGrafter"/>
</dbReference>
<dbReference type="Proteomes" id="UP001160148">
    <property type="component" value="Unassembled WGS sequence"/>
</dbReference>
<evidence type="ECO:0000313" key="6">
    <source>
        <dbReference type="Proteomes" id="UP001160148"/>
    </source>
</evidence>
<feature type="region of interest" description="Disordered" evidence="4">
    <location>
        <begin position="30"/>
        <end position="52"/>
    </location>
</feature>
<feature type="compositionally biased region" description="Basic and acidic residues" evidence="4">
    <location>
        <begin position="30"/>
        <end position="47"/>
    </location>
</feature>
<dbReference type="GO" id="GO:0010468">
    <property type="term" value="P:regulation of gene expression"/>
    <property type="evidence" value="ECO:0007669"/>
    <property type="project" value="TreeGrafter"/>
</dbReference>
<evidence type="ECO:0000256" key="3">
    <source>
        <dbReference type="ARBA" id="ARBA00022833"/>
    </source>
</evidence>
<keyword evidence="2" id="KW-0863">Zinc-finger</keyword>
<dbReference type="PANTHER" id="PTHR46858:SF5">
    <property type="entry name" value="E3 UBIQUITIN-PROTEIN LIGASE APD1-RELATED"/>
    <property type="match status" value="1"/>
</dbReference>
<organism evidence="5 6">
    <name type="scientific">Macrosiphum euphorbiae</name>
    <name type="common">potato aphid</name>
    <dbReference type="NCBI Taxonomy" id="13131"/>
    <lineage>
        <taxon>Eukaryota</taxon>
        <taxon>Metazoa</taxon>
        <taxon>Ecdysozoa</taxon>
        <taxon>Arthropoda</taxon>
        <taxon>Hexapoda</taxon>
        <taxon>Insecta</taxon>
        <taxon>Pterygota</taxon>
        <taxon>Neoptera</taxon>
        <taxon>Paraneoptera</taxon>
        <taxon>Hemiptera</taxon>
        <taxon>Sternorrhyncha</taxon>
        <taxon>Aphidomorpha</taxon>
        <taxon>Aphidoidea</taxon>
        <taxon>Aphididae</taxon>
        <taxon>Macrosiphini</taxon>
        <taxon>Macrosiphum</taxon>
    </lineage>
</organism>
<accession>A0AAV0WEV4</accession>
<dbReference type="InterPro" id="IPR013083">
    <property type="entry name" value="Znf_RING/FYVE/PHD"/>
</dbReference>
<dbReference type="GO" id="GO:0043066">
    <property type="term" value="P:negative regulation of apoptotic process"/>
    <property type="evidence" value="ECO:0007669"/>
    <property type="project" value="TreeGrafter"/>
</dbReference>
<sequence>MILRIDLDDEKDVTWGDKRSRYIYNFTCESDSKTDDSDPTESIHSDQSKTTVQAISEADLTSDRSFGSNRDSNGQIYHTEFDVVSTSSSCHDIQSSSSDSSTLIDFKVTNNIINCDDTYLQDNGHIPDETDKNPNPYFQYCYVCFRYRKEYFGTVTNSKRKCVKHLNVSKPKKEFNKLDDSQKASEQGVTKSITIIEDTITRINKDIKHIYNSITVMKEYNNNMCNICNVMPKNGVFNHQKISHMYSCYACAKKIWRDSNRCPVCNVKIKCVTKVIIA</sequence>
<dbReference type="AlphaFoldDB" id="A0AAV0WEV4"/>
<dbReference type="EMBL" id="CARXXK010000002">
    <property type="protein sequence ID" value="CAI6354242.1"/>
    <property type="molecule type" value="Genomic_DNA"/>
</dbReference>
<dbReference type="PANTHER" id="PTHR46858">
    <property type="entry name" value="OS05G0521000 PROTEIN"/>
    <property type="match status" value="1"/>
</dbReference>
<keyword evidence="1" id="KW-0479">Metal-binding</keyword>
<gene>
    <name evidence="5" type="ORF">MEUPH1_LOCUS10269</name>
</gene>
<dbReference type="Pfam" id="PF13920">
    <property type="entry name" value="zf-C3HC4_3"/>
    <property type="match status" value="1"/>
</dbReference>
<evidence type="ECO:0000256" key="4">
    <source>
        <dbReference type="SAM" id="MobiDB-lite"/>
    </source>
</evidence>
<keyword evidence="6" id="KW-1185">Reference proteome</keyword>
<name>A0AAV0WEV4_9HEMI</name>
<evidence type="ECO:0000256" key="2">
    <source>
        <dbReference type="ARBA" id="ARBA00022771"/>
    </source>
</evidence>
<evidence type="ECO:0000256" key="1">
    <source>
        <dbReference type="ARBA" id="ARBA00022723"/>
    </source>
</evidence>
<dbReference type="Gene3D" id="3.30.40.10">
    <property type="entry name" value="Zinc/RING finger domain, C3HC4 (zinc finger)"/>
    <property type="match status" value="1"/>
</dbReference>